<dbReference type="EMBL" id="CCKQ01003587">
    <property type="protein sequence ID" value="CDW74717.1"/>
    <property type="molecule type" value="Genomic_DNA"/>
</dbReference>
<feature type="region of interest" description="Disordered" evidence="11">
    <location>
        <begin position="277"/>
        <end position="301"/>
    </location>
</feature>
<keyword evidence="15" id="KW-1185">Reference proteome</keyword>
<comment type="similarity">
    <text evidence="2">Belongs to the eukaryotic ribosomal protein eL22 family.</text>
</comment>
<dbReference type="PANTHER" id="PTHR10064:SF0">
    <property type="entry name" value="FI24544P1-RELATED"/>
    <property type="match status" value="1"/>
</dbReference>
<feature type="transmembrane region" description="Helical" evidence="12">
    <location>
        <begin position="583"/>
        <end position="600"/>
    </location>
</feature>
<feature type="transmembrane region" description="Helical" evidence="12">
    <location>
        <begin position="520"/>
        <end position="543"/>
    </location>
</feature>
<dbReference type="PANTHER" id="PTHR10064">
    <property type="entry name" value="60S RIBOSOMAL PROTEIN L22"/>
    <property type="match status" value="1"/>
</dbReference>
<dbReference type="GO" id="GO:0016020">
    <property type="term" value="C:membrane"/>
    <property type="evidence" value="ECO:0007669"/>
    <property type="project" value="UniProtKB-SubCell"/>
</dbReference>
<dbReference type="Proteomes" id="UP000039865">
    <property type="component" value="Unassembled WGS sequence"/>
</dbReference>
<evidence type="ECO:0000256" key="1">
    <source>
        <dbReference type="ARBA" id="ARBA00004141"/>
    </source>
</evidence>
<evidence type="ECO:0000256" key="6">
    <source>
        <dbReference type="ARBA" id="ARBA00022989"/>
    </source>
</evidence>
<evidence type="ECO:0000313" key="14">
    <source>
        <dbReference type="EMBL" id="CDW74717.1"/>
    </source>
</evidence>
<evidence type="ECO:0000256" key="4">
    <source>
        <dbReference type="ARBA" id="ARBA00022692"/>
    </source>
</evidence>
<evidence type="ECO:0000259" key="13">
    <source>
        <dbReference type="PROSITE" id="PS51382"/>
    </source>
</evidence>
<dbReference type="GO" id="GO:0003735">
    <property type="term" value="F:structural constituent of ribosome"/>
    <property type="evidence" value="ECO:0007669"/>
    <property type="project" value="InterPro"/>
</dbReference>
<protein>
    <recommendedName>
        <fullName evidence="9">Large ribosomal subunit protein eL22</fullName>
    </recommendedName>
    <alternativeName>
        <fullName evidence="10">60S ribosomal protein L22</fullName>
    </alternativeName>
</protein>
<comment type="subcellular location">
    <subcellularLocation>
        <location evidence="1">Membrane</location>
        <topology evidence="1">Multi-pass membrane protein</topology>
    </subcellularLocation>
</comment>
<dbReference type="InterPro" id="IPR004342">
    <property type="entry name" value="EXS_C"/>
</dbReference>
<dbReference type="Pfam" id="PF03124">
    <property type="entry name" value="EXS"/>
    <property type="match status" value="1"/>
</dbReference>
<evidence type="ECO:0000256" key="2">
    <source>
        <dbReference type="ARBA" id="ARBA00007817"/>
    </source>
</evidence>
<evidence type="ECO:0000256" key="8">
    <source>
        <dbReference type="ARBA" id="ARBA00023274"/>
    </source>
</evidence>
<name>A0A077ZYM8_STYLE</name>
<evidence type="ECO:0000313" key="15">
    <source>
        <dbReference type="Proteomes" id="UP000039865"/>
    </source>
</evidence>
<evidence type="ECO:0000256" key="5">
    <source>
        <dbReference type="ARBA" id="ARBA00022980"/>
    </source>
</evidence>
<evidence type="ECO:0000256" key="9">
    <source>
        <dbReference type="ARBA" id="ARBA00040613"/>
    </source>
</evidence>
<dbReference type="OrthoDB" id="10259820at2759"/>
<dbReference type="InterPro" id="IPR038526">
    <property type="entry name" value="Ribosomal_eL22_sf"/>
</dbReference>
<dbReference type="Gene3D" id="3.30.1360.210">
    <property type="match status" value="1"/>
</dbReference>
<evidence type="ECO:0000256" key="11">
    <source>
        <dbReference type="SAM" id="MobiDB-lite"/>
    </source>
</evidence>
<dbReference type="Pfam" id="PF01776">
    <property type="entry name" value="Ribosomal_L22e"/>
    <property type="match status" value="1"/>
</dbReference>
<accession>A0A077ZYM8</accession>
<dbReference type="GO" id="GO:0003723">
    <property type="term" value="F:RNA binding"/>
    <property type="evidence" value="ECO:0007669"/>
    <property type="project" value="TreeGrafter"/>
</dbReference>
<reference evidence="14 15" key="1">
    <citation type="submission" date="2014-06" db="EMBL/GenBank/DDBJ databases">
        <authorList>
            <person name="Swart Estienne"/>
        </authorList>
    </citation>
    <scope>NUCLEOTIDE SEQUENCE [LARGE SCALE GENOMIC DNA]</scope>
    <source>
        <strain evidence="14 15">130c</strain>
    </source>
</reference>
<feature type="region of interest" description="Disordered" evidence="11">
    <location>
        <begin position="343"/>
        <end position="380"/>
    </location>
</feature>
<evidence type="ECO:0000256" key="3">
    <source>
        <dbReference type="ARBA" id="ARBA00009665"/>
    </source>
</evidence>
<organism evidence="14 15">
    <name type="scientific">Stylonychia lemnae</name>
    <name type="common">Ciliate</name>
    <dbReference type="NCBI Taxonomy" id="5949"/>
    <lineage>
        <taxon>Eukaryota</taxon>
        <taxon>Sar</taxon>
        <taxon>Alveolata</taxon>
        <taxon>Ciliophora</taxon>
        <taxon>Intramacronucleata</taxon>
        <taxon>Spirotrichea</taxon>
        <taxon>Stichotrichia</taxon>
        <taxon>Sporadotrichida</taxon>
        <taxon>Oxytrichidae</taxon>
        <taxon>Stylonychinae</taxon>
        <taxon>Stylonychia</taxon>
    </lineage>
</organism>
<feature type="transmembrane region" description="Helical" evidence="12">
    <location>
        <begin position="555"/>
        <end position="576"/>
    </location>
</feature>
<keyword evidence="4 12" id="KW-0812">Transmembrane</keyword>
<dbReference type="InParanoid" id="A0A077ZYM8"/>
<feature type="domain" description="SPX" evidence="13">
    <location>
        <begin position="1"/>
        <end position="458"/>
    </location>
</feature>
<dbReference type="AlphaFoldDB" id="A0A077ZYM8"/>
<dbReference type="GO" id="GO:1990904">
    <property type="term" value="C:ribonucleoprotein complex"/>
    <property type="evidence" value="ECO:0007669"/>
    <property type="project" value="UniProtKB-KW"/>
</dbReference>
<evidence type="ECO:0000256" key="12">
    <source>
        <dbReference type="SAM" id="Phobius"/>
    </source>
</evidence>
<keyword evidence="7 12" id="KW-0472">Membrane</keyword>
<dbReference type="PROSITE" id="PS51382">
    <property type="entry name" value="SPX"/>
    <property type="match status" value="1"/>
</dbReference>
<sequence>MKFGQQFEFHKIPEWYSEYLNYQKLKELAKGFDHQVKDGRLQRLKGIYYLTSKNCVIPMDIFTQVSKKYSGRRAQTYHDLENQDTDSLQSNGNAENMHNSLQCKADLAGADLAEHQFIQREIQFNIEHEGHKRRKHSSYKNRTFVDSIINISNIELDIKEEKQSFINLMKENSGKSPNLKKYDMESPLLNVTDNSIRQEPTALTIDIPQIDKKQIQYLRINQDDDNPQMQIESEDLMKDWVNILITEIGRIETFYTRMCEEYRNEFNILNRRFHSKFSPNSPLLGGPDGRTSMNGINDRYDQQSFDDSKVYQKRNESNQYNQSETRGKRHIVQDENYLHVNPKSSFLNDHNKAGGEEEISQNQPKLEHKNSYQKPQSGVNTPILERRLRKSYTVDAQKLHKVKDELEYATNWRRAFSKIYVHVKWLNAYAKINYIACLKLISKLMKQYFLLKDNIIDKKLTLLLNKQQFAKKRLAAQLNRDIISGYADNFMHGKIEKAIKVLDSHHHQMRKKDEYAFQSIKIFQVTLILFTILTFFFMGQIFIIKLDYLFDPSAAFSLAVILIFILICFQPFHFFYQRARFELLIVLINIFISPFGVVRFKHFFLADILTSFVNPFKDLGSIGCFYFKGLWENSEYPDSQECPDLQNYTLIIAFLPYWFRFAQSTLGIFTWIGGYQDHEKKESNFQDPSSSIHLGFTTMQQYPTLSCAFSGQYLQLNTINGLMMLRQSYWSCPQLRVSEEHSGAQQELKMKMQITSKGIEIFSRSLHSRMKMKSRLMMTQGKNDYVLNLSIIEFNKLKFLLILNPYYYIYQISKMGKQIFKKGGKTAKKINLKFQINCKLPIEDNVIVLNDFENFLKQRIKVEGKPGNLGSAVSVTKDSSNIILQSTVPFSKRYLKYLTKKYLKKQDLKEYLRVVATNKNQYELRYFNIQSDEAAE</sequence>
<proteinExistence type="inferred from homology"/>
<evidence type="ECO:0000256" key="7">
    <source>
        <dbReference type="ARBA" id="ARBA00023136"/>
    </source>
</evidence>
<dbReference type="FunFam" id="3.30.1360.210:FF:000002">
    <property type="entry name" value="60S ribosomal protein L22-2"/>
    <property type="match status" value="1"/>
</dbReference>
<keyword evidence="6 12" id="KW-1133">Transmembrane helix</keyword>
<keyword evidence="5 14" id="KW-0689">Ribosomal protein</keyword>
<keyword evidence="8" id="KW-0687">Ribonucleoprotein</keyword>
<comment type="similarity">
    <text evidence="3">Belongs to the SYG1 (TC 2.A.94) family.</text>
</comment>
<evidence type="ECO:0000256" key="10">
    <source>
        <dbReference type="ARBA" id="ARBA00041214"/>
    </source>
</evidence>
<dbReference type="GO" id="GO:0002181">
    <property type="term" value="P:cytoplasmic translation"/>
    <property type="evidence" value="ECO:0007669"/>
    <property type="project" value="TreeGrafter"/>
</dbReference>
<dbReference type="FunCoup" id="A0A077ZYM8">
    <property type="interactions" value="25"/>
</dbReference>
<gene>
    <name evidence="14" type="primary">Contig1427.g1564</name>
    <name evidence="14" type="ORF">STYLEM_3699</name>
</gene>
<dbReference type="Pfam" id="PF03105">
    <property type="entry name" value="SPX"/>
    <property type="match status" value="1"/>
</dbReference>
<dbReference type="GO" id="GO:0005840">
    <property type="term" value="C:ribosome"/>
    <property type="evidence" value="ECO:0007669"/>
    <property type="project" value="UniProtKB-KW"/>
</dbReference>
<dbReference type="InterPro" id="IPR004331">
    <property type="entry name" value="SPX_dom"/>
</dbReference>
<dbReference type="InterPro" id="IPR002671">
    <property type="entry name" value="Ribosomal_eL22"/>
</dbReference>